<organism evidence="2">
    <name type="scientific">freshwater metagenome</name>
    <dbReference type="NCBI Taxonomy" id="449393"/>
    <lineage>
        <taxon>unclassified sequences</taxon>
        <taxon>metagenomes</taxon>
        <taxon>ecological metagenomes</taxon>
    </lineage>
</organism>
<sequence length="458" mass="50449">MIKKTPLLIILVLLLTLATPVQAATPKAGDKCTKAGATATASSKKFTCIKSGKRLIWNKGVTIKAAPKPNLNPVFKPVEPTPTPTPVVTPTPSPTPTPIPTPATPPMSISEKLWSRGVNGVFPIESEKYPIPTEVATTWQNAYANRDGIPYQAWSAISKNIATSPSKLGAVEILIGPNTVPNFADFKLRMELVSKALPKAKNVSKLRLFAFNFKDADWADATFKRIYANETQAFRNRHANAVSESCPKQREACFQQAFVDSNLEGIIFIGMTDKGSREQLTHTFSENARTFQGVVIGHEYLHTIQRVILGDRWFQQSLASPSWFNEGMAVFIENSAANNATFDSFMRFRAVDSAALHPECPYSFCVKLAKQSVENFLSIYNYSPSWPSIPYEMKYPMSARLIEVLVALKGPDALTDIYENIALGKNFDQAFQDVYGISYESAKPILASIIVDQIAAGK</sequence>
<proteinExistence type="predicted"/>
<protein>
    <submittedName>
        <fullName evidence="2">Unannotated protein</fullName>
    </submittedName>
</protein>
<feature type="region of interest" description="Disordered" evidence="1">
    <location>
        <begin position="74"/>
        <end position="108"/>
    </location>
</feature>
<name>A0A6J6EP13_9ZZZZ</name>
<evidence type="ECO:0000313" key="2">
    <source>
        <dbReference type="EMBL" id="CAB4578300.1"/>
    </source>
</evidence>
<gene>
    <name evidence="2" type="ORF">UFOPK1693_01148</name>
</gene>
<feature type="compositionally biased region" description="Pro residues" evidence="1">
    <location>
        <begin position="79"/>
        <end position="105"/>
    </location>
</feature>
<reference evidence="2" key="1">
    <citation type="submission" date="2020-05" db="EMBL/GenBank/DDBJ databases">
        <authorList>
            <person name="Chiriac C."/>
            <person name="Salcher M."/>
            <person name="Ghai R."/>
            <person name="Kavagutti S V."/>
        </authorList>
    </citation>
    <scope>NUCLEOTIDE SEQUENCE</scope>
</reference>
<dbReference type="EMBL" id="CAEZTO010000040">
    <property type="protein sequence ID" value="CAB4578300.1"/>
    <property type="molecule type" value="Genomic_DNA"/>
</dbReference>
<evidence type="ECO:0000256" key="1">
    <source>
        <dbReference type="SAM" id="MobiDB-lite"/>
    </source>
</evidence>
<dbReference type="AlphaFoldDB" id="A0A6J6EP13"/>
<accession>A0A6J6EP13</accession>